<organism evidence="2 3">
    <name type="scientific">Candidatus Methylophosphatis roskildensis</name>
    <dbReference type="NCBI Taxonomy" id="2899263"/>
    <lineage>
        <taxon>Bacteria</taxon>
        <taxon>Pseudomonadati</taxon>
        <taxon>Pseudomonadota</taxon>
        <taxon>Betaproteobacteria</taxon>
        <taxon>Nitrosomonadales</taxon>
        <taxon>Sterolibacteriaceae</taxon>
        <taxon>Candidatus Methylophosphatis</taxon>
    </lineage>
</organism>
<name>A0A9D7E379_9PROT</name>
<reference evidence="2" key="1">
    <citation type="submission" date="2020-10" db="EMBL/GenBank/DDBJ databases">
        <title>Connecting structure to function with the recovery of over 1000 high-quality activated sludge metagenome-assembled genomes encoding full-length rRNA genes using long-read sequencing.</title>
        <authorList>
            <person name="Singleton C.M."/>
            <person name="Petriglieri F."/>
            <person name="Kristensen J.M."/>
            <person name="Kirkegaard R.H."/>
            <person name="Michaelsen T.Y."/>
            <person name="Andersen M.H."/>
            <person name="Karst S.M."/>
            <person name="Dueholm M.S."/>
            <person name="Nielsen P.H."/>
            <person name="Albertsen M."/>
        </authorList>
    </citation>
    <scope>NUCLEOTIDE SEQUENCE</scope>
    <source>
        <strain evidence="2">Bjer_18-Q3-R1-45_BAT3C.347</strain>
    </source>
</reference>
<evidence type="ECO:0000259" key="1">
    <source>
        <dbReference type="Pfam" id="PF07045"/>
    </source>
</evidence>
<dbReference type="AlphaFoldDB" id="A0A9D7E379"/>
<dbReference type="Pfam" id="PF07045">
    <property type="entry name" value="DUF1330"/>
    <property type="match status" value="1"/>
</dbReference>
<dbReference type="Gene3D" id="3.30.70.100">
    <property type="match status" value="1"/>
</dbReference>
<protein>
    <submittedName>
        <fullName evidence="2">DUF1330 domain-containing protein</fullName>
    </submittedName>
</protein>
<dbReference type="InterPro" id="IPR011008">
    <property type="entry name" value="Dimeric_a/b-barrel"/>
</dbReference>
<proteinExistence type="predicted"/>
<accession>A0A9D7E379</accession>
<dbReference type="InterPro" id="IPR010753">
    <property type="entry name" value="DUF1330"/>
</dbReference>
<dbReference type="EMBL" id="JADJEV010000002">
    <property type="protein sequence ID" value="MBK6972095.1"/>
    <property type="molecule type" value="Genomic_DNA"/>
</dbReference>
<comment type="caution">
    <text evidence="2">The sequence shown here is derived from an EMBL/GenBank/DDBJ whole genome shotgun (WGS) entry which is preliminary data.</text>
</comment>
<evidence type="ECO:0000313" key="3">
    <source>
        <dbReference type="Proteomes" id="UP000807785"/>
    </source>
</evidence>
<evidence type="ECO:0000313" key="2">
    <source>
        <dbReference type="EMBL" id="MBK6972095.1"/>
    </source>
</evidence>
<gene>
    <name evidence="2" type="ORF">IPH26_03790</name>
</gene>
<dbReference type="SUPFAM" id="SSF54909">
    <property type="entry name" value="Dimeric alpha+beta barrel"/>
    <property type="match status" value="1"/>
</dbReference>
<dbReference type="Proteomes" id="UP000807785">
    <property type="component" value="Unassembled WGS sequence"/>
</dbReference>
<feature type="domain" description="DUF1330" evidence="1">
    <location>
        <begin position="3"/>
        <end position="88"/>
    </location>
</feature>
<sequence>MAAWLIGHMTVRDPVKWQEYLGQVGATVADAGGEVVFRGHLWDQVCDEAPGQLVVAIRFADPASLRKWHESTAYQRLIPIRQAAAEVVLSADED</sequence>